<evidence type="ECO:0000313" key="1">
    <source>
        <dbReference type="EMBL" id="MFN0293125.1"/>
    </source>
</evidence>
<name>A0ABW9JMU5_9SPHI</name>
<dbReference type="RefSeq" id="WP_138728814.1">
    <property type="nucleotide sequence ID" value="NZ_SRMP02000045.1"/>
</dbReference>
<sequence>MKKELEKKVDYIYSVIATRFEKDYNINLNVEPTIDNRAFINLISALKTWLSDNSIIKERWDETTKDLVKSYFINTAEEFAISLDSHIDVKILATDALKVKNYINEIATAVAYQKFSIDCKRLLISSSPNN</sequence>
<reference evidence="1 2" key="1">
    <citation type="submission" date="2024-12" db="EMBL/GenBank/DDBJ databases">
        <authorList>
            <person name="Hu S."/>
        </authorList>
    </citation>
    <scope>NUCLEOTIDE SEQUENCE [LARGE SCALE GENOMIC DNA]</scope>
    <source>
        <strain evidence="1 2">P-25</strain>
    </source>
</reference>
<accession>A0ABW9JMU5</accession>
<comment type="caution">
    <text evidence="1">The sequence shown here is derived from an EMBL/GenBank/DDBJ whole genome shotgun (WGS) entry which is preliminary data.</text>
</comment>
<evidence type="ECO:0000313" key="2">
    <source>
        <dbReference type="Proteomes" id="UP001517367"/>
    </source>
</evidence>
<keyword evidence="2" id="KW-1185">Reference proteome</keyword>
<gene>
    <name evidence="1" type="ORF">E5L68_017165</name>
</gene>
<proteinExistence type="predicted"/>
<organism evidence="1 2">
    <name type="scientific">Pedobacter helvus</name>
    <dbReference type="NCBI Taxonomy" id="2563444"/>
    <lineage>
        <taxon>Bacteria</taxon>
        <taxon>Pseudomonadati</taxon>
        <taxon>Bacteroidota</taxon>
        <taxon>Sphingobacteriia</taxon>
        <taxon>Sphingobacteriales</taxon>
        <taxon>Sphingobacteriaceae</taxon>
        <taxon>Pedobacter</taxon>
    </lineage>
</organism>
<dbReference type="Proteomes" id="UP001517367">
    <property type="component" value="Unassembled WGS sequence"/>
</dbReference>
<dbReference type="EMBL" id="SRMP02000045">
    <property type="protein sequence ID" value="MFN0293125.1"/>
    <property type="molecule type" value="Genomic_DNA"/>
</dbReference>
<protein>
    <submittedName>
        <fullName evidence="1">Uncharacterized protein</fullName>
    </submittedName>
</protein>